<evidence type="ECO:0000256" key="13">
    <source>
        <dbReference type="HAMAP-Rule" id="MF_00113"/>
    </source>
</evidence>
<evidence type="ECO:0000256" key="6">
    <source>
        <dbReference type="ARBA" id="ARBA00022691"/>
    </source>
</evidence>
<sequence>MNVDWFDFHLPEELIAQTPLKERTASRLLMLDKTSGEISHGVFTDLEGKLREGDVLVLNNTRVIPARLMGMKKETGAKAELLLLKQLGENQWETLAKPAKKLKVGSVIVFGDDGTGNPLMEAEVLSEGEMGSRTIRFRYEGIFQELLDKLGEMPLPPYIKERLEERERYQTVYSKHEGSAAAPTAGLHFTEEFLHRLEQKGVKLAYVTLHVGLGTFRPMSVDTVEEHEMHSEYYELDEQNAELLNEAKRSGRRIVAVGTTSARTLETLANRFKDAPIESCSGWTSIFIYPGYQFQLVNALLTNFHLPKSTLVMLVSALAGRDTIMKAYREAIERRYRFFSFGDAMFIY</sequence>
<keyword evidence="5 13" id="KW-0808">Transferase</keyword>
<dbReference type="Proteomes" id="UP000266482">
    <property type="component" value="Unassembled WGS sequence"/>
</dbReference>
<dbReference type="OrthoDB" id="9805933at2"/>
<dbReference type="AlphaFoldDB" id="A0A3A1UW62"/>
<dbReference type="RefSeq" id="WP_119601830.1">
    <property type="nucleotide sequence ID" value="NZ_QXQA01000014.1"/>
</dbReference>
<keyword evidence="7 13" id="KW-0671">Queuosine biosynthesis</keyword>
<gene>
    <name evidence="13 14" type="primary">queA</name>
    <name evidence="14" type="ORF">D3P08_20015</name>
</gene>
<name>A0A3A1UW62_9BACL</name>
<evidence type="ECO:0000256" key="12">
    <source>
        <dbReference type="ARBA" id="ARBA00076160"/>
    </source>
</evidence>
<dbReference type="InterPro" id="IPR036100">
    <property type="entry name" value="QueA_sf"/>
</dbReference>
<dbReference type="Pfam" id="PF02547">
    <property type="entry name" value="Queuosine_synth"/>
    <property type="match status" value="1"/>
</dbReference>
<dbReference type="UniPathway" id="UPA00392"/>
<keyword evidence="15" id="KW-1185">Reference proteome</keyword>
<evidence type="ECO:0000256" key="2">
    <source>
        <dbReference type="ARBA" id="ARBA00004691"/>
    </source>
</evidence>
<dbReference type="HAMAP" id="MF_00113">
    <property type="entry name" value="QueA"/>
    <property type="match status" value="1"/>
</dbReference>
<evidence type="ECO:0000256" key="1">
    <source>
        <dbReference type="ARBA" id="ARBA00004496"/>
    </source>
</evidence>
<dbReference type="NCBIfam" id="NF001140">
    <property type="entry name" value="PRK00147.1"/>
    <property type="match status" value="1"/>
</dbReference>
<evidence type="ECO:0000256" key="9">
    <source>
        <dbReference type="ARBA" id="ARBA00061210"/>
    </source>
</evidence>
<comment type="subunit">
    <text evidence="3 13">Monomer.</text>
</comment>
<comment type="caution">
    <text evidence="14">The sequence shown here is derived from an EMBL/GenBank/DDBJ whole genome shotgun (WGS) entry which is preliminary data.</text>
</comment>
<dbReference type="InterPro" id="IPR003699">
    <property type="entry name" value="QueA"/>
</dbReference>
<dbReference type="Gene3D" id="2.40.10.240">
    <property type="entry name" value="QueA-like"/>
    <property type="match status" value="1"/>
</dbReference>
<dbReference type="PANTHER" id="PTHR30307:SF0">
    <property type="entry name" value="S-ADENOSYLMETHIONINE:TRNA RIBOSYLTRANSFERASE-ISOMERASE"/>
    <property type="match status" value="1"/>
</dbReference>
<evidence type="ECO:0000313" key="15">
    <source>
        <dbReference type="Proteomes" id="UP000266482"/>
    </source>
</evidence>
<proteinExistence type="inferred from homology"/>
<dbReference type="SUPFAM" id="SSF111337">
    <property type="entry name" value="QueA-like"/>
    <property type="match status" value="1"/>
</dbReference>
<dbReference type="PANTHER" id="PTHR30307">
    <property type="entry name" value="S-ADENOSYLMETHIONINE:TRNA RIBOSYLTRANSFERASE-ISOMERASE"/>
    <property type="match status" value="1"/>
</dbReference>
<keyword evidence="14" id="KW-0413">Isomerase</keyword>
<comment type="function">
    <text evidence="13">Transfers and isomerizes the ribose moiety from AdoMet to the 7-aminomethyl group of 7-deazaguanine (preQ1-tRNA) to give epoxyqueuosine (oQ-tRNA).</text>
</comment>
<dbReference type="EMBL" id="QXQA01000014">
    <property type="protein sequence ID" value="RIX50563.1"/>
    <property type="molecule type" value="Genomic_DNA"/>
</dbReference>
<dbReference type="InterPro" id="IPR042119">
    <property type="entry name" value="QueA_dom2"/>
</dbReference>
<accession>A0A3A1UW62</accession>
<dbReference type="GO" id="GO:0008616">
    <property type="term" value="P:tRNA queuosine(34) biosynthetic process"/>
    <property type="evidence" value="ECO:0007669"/>
    <property type="project" value="UniProtKB-UniRule"/>
</dbReference>
<comment type="subcellular location">
    <subcellularLocation>
        <location evidence="1 13">Cytoplasm</location>
    </subcellularLocation>
</comment>
<keyword evidence="6 13" id="KW-0949">S-adenosyl-L-methionine</keyword>
<dbReference type="GO" id="GO:0005737">
    <property type="term" value="C:cytoplasm"/>
    <property type="evidence" value="ECO:0007669"/>
    <property type="project" value="UniProtKB-SubCell"/>
</dbReference>
<dbReference type="NCBIfam" id="TIGR00113">
    <property type="entry name" value="queA"/>
    <property type="match status" value="1"/>
</dbReference>
<evidence type="ECO:0000256" key="5">
    <source>
        <dbReference type="ARBA" id="ARBA00022679"/>
    </source>
</evidence>
<dbReference type="FunFam" id="2.40.10.240:FF:000002">
    <property type="entry name" value="S-adenosylmethionine:tRNA ribosyltransferase-isomerase"/>
    <property type="match status" value="1"/>
</dbReference>
<comment type="catalytic activity">
    <reaction evidence="8 13">
        <text>7-aminomethyl-7-carbaguanosine(34) in tRNA + S-adenosyl-L-methionine = epoxyqueuosine(34) in tRNA + adenine + L-methionine + 2 H(+)</text>
        <dbReference type="Rhea" id="RHEA:32155"/>
        <dbReference type="Rhea" id="RHEA-COMP:10342"/>
        <dbReference type="Rhea" id="RHEA-COMP:18582"/>
        <dbReference type="ChEBI" id="CHEBI:15378"/>
        <dbReference type="ChEBI" id="CHEBI:16708"/>
        <dbReference type="ChEBI" id="CHEBI:57844"/>
        <dbReference type="ChEBI" id="CHEBI:59789"/>
        <dbReference type="ChEBI" id="CHEBI:82833"/>
        <dbReference type="ChEBI" id="CHEBI:194443"/>
        <dbReference type="EC" id="2.4.99.17"/>
    </reaction>
</comment>
<keyword evidence="14" id="KW-0328">Glycosyltransferase</keyword>
<dbReference type="Gene3D" id="3.40.1780.10">
    <property type="entry name" value="QueA-like"/>
    <property type="match status" value="1"/>
</dbReference>
<evidence type="ECO:0000256" key="8">
    <source>
        <dbReference type="ARBA" id="ARBA00052751"/>
    </source>
</evidence>
<evidence type="ECO:0000256" key="3">
    <source>
        <dbReference type="ARBA" id="ARBA00011245"/>
    </source>
</evidence>
<comment type="pathway">
    <text evidence="2 13">tRNA modification; tRNA-queuosine biosynthesis.</text>
</comment>
<evidence type="ECO:0000256" key="7">
    <source>
        <dbReference type="ARBA" id="ARBA00022785"/>
    </source>
</evidence>
<dbReference type="EC" id="2.4.99.17" evidence="10 13"/>
<protein>
    <recommendedName>
        <fullName evidence="11 13">S-adenosylmethionine:tRNA ribosyltransferase-isomerase</fullName>
        <ecNumber evidence="10 13">2.4.99.17</ecNumber>
    </recommendedName>
    <alternativeName>
        <fullName evidence="12 13">Queuosine biosynthesis protein QueA</fullName>
    </alternativeName>
</protein>
<evidence type="ECO:0000256" key="4">
    <source>
        <dbReference type="ARBA" id="ARBA00022490"/>
    </source>
</evidence>
<evidence type="ECO:0000256" key="11">
    <source>
        <dbReference type="ARBA" id="ARBA00069325"/>
    </source>
</evidence>
<comment type="similarity">
    <text evidence="9 13">Belongs to the QueA family.</text>
</comment>
<dbReference type="InterPro" id="IPR042118">
    <property type="entry name" value="QueA_dom1"/>
</dbReference>
<reference evidence="14 15" key="1">
    <citation type="submission" date="2018-09" db="EMBL/GenBank/DDBJ databases">
        <title>Paenibacillus aracenensis nov. sp. isolated from a cave in southern Spain.</title>
        <authorList>
            <person name="Jurado V."/>
            <person name="Gutierrez-Patricio S."/>
            <person name="Gonzalez-Pimentel J.L."/>
            <person name="Miller A.Z."/>
            <person name="Laiz L."/>
            <person name="Saiz-Jimenez C."/>
        </authorList>
    </citation>
    <scope>NUCLEOTIDE SEQUENCE [LARGE SCALE GENOMIC DNA]</scope>
    <source>
        <strain evidence="14 15">DSM 22867</strain>
    </source>
</reference>
<keyword evidence="4 13" id="KW-0963">Cytoplasm</keyword>
<evidence type="ECO:0000256" key="10">
    <source>
        <dbReference type="ARBA" id="ARBA00066503"/>
    </source>
</evidence>
<dbReference type="GO" id="GO:0051075">
    <property type="term" value="F:S-adenosylmethionine:tRNA ribosyltransferase-isomerase activity"/>
    <property type="evidence" value="ECO:0007669"/>
    <property type="project" value="UniProtKB-EC"/>
</dbReference>
<evidence type="ECO:0000313" key="14">
    <source>
        <dbReference type="EMBL" id="RIX50563.1"/>
    </source>
</evidence>
<dbReference type="FunFam" id="3.40.1780.10:FF:000001">
    <property type="entry name" value="S-adenosylmethionine:tRNA ribosyltransferase-isomerase"/>
    <property type="match status" value="1"/>
</dbReference>
<organism evidence="14 15">
    <name type="scientific">Paenibacillus nanensis</name>
    <dbReference type="NCBI Taxonomy" id="393251"/>
    <lineage>
        <taxon>Bacteria</taxon>
        <taxon>Bacillati</taxon>
        <taxon>Bacillota</taxon>
        <taxon>Bacilli</taxon>
        <taxon>Bacillales</taxon>
        <taxon>Paenibacillaceae</taxon>
        <taxon>Paenibacillus</taxon>
    </lineage>
</organism>